<dbReference type="Proteomes" id="UP001523369">
    <property type="component" value="Unassembled WGS sequence"/>
</dbReference>
<protein>
    <submittedName>
        <fullName evidence="1">NAD(P)/FAD-dependent oxidoreductase</fullName>
    </submittedName>
</protein>
<keyword evidence="2" id="KW-1185">Reference proteome</keyword>
<dbReference type="SUPFAM" id="SSF51905">
    <property type="entry name" value="FAD/NAD(P)-binding domain"/>
    <property type="match status" value="1"/>
</dbReference>
<comment type="caution">
    <text evidence="1">The sequence shown here is derived from an EMBL/GenBank/DDBJ whole genome shotgun (WGS) entry which is preliminary data.</text>
</comment>
<sequence length="510" mass="55008">MAAGRRPGHPDHEGPPPRCAAAVLGPGGSAVHAVKPRIVIIGAGFGGIAAAAALLESGFGDVVLLEKAASIGGVWRDNTYPGCACDVPAPLYSYSFAPNPSWSRRFPAHDEILAYLRSTAAELGVESRVHLNADVTSAIWTGAHWSVSTRDGTEYEADVLIPAVGQLGNPVLPPIPGTFAGPAVHTARWRADLPIDGARIGVIGTGASAIQLVPEIAGRAAHITVFQRTPPWTLPRPDRRYGAGRHFAYGKMPLLMRLPRAGVWAMTVVTGRAITGGRIAGGLVRTASRVQRRLQVRDAELRARITPDEPMGCKRVLFTNRWLPALSRPDVSLVNEKIVETTSTGVRTADGVVHECDLLVYATGFAATDFLAGITVTGRNGRPLTEEWATGAYAHLGIAVPGFPNLFLMYGPNTNTGNTSVLYFMEHQAAYIVQAVRRVATSRTPLEVRRSVAAAFDTEIQRRLRHSVWTACRSWYRNAAGRIVTNWPGQASEYRRRVARLNPSDYATEE</sequence>
<organism evidence="1 2">
    <name type="scientific">Paractinoplanes aksuensis</name>
    <dbReference type="NCBI Taxonomy" id="2939490"/>
    <lineage>
        <taxon>Bacteria</taxon>
        <taxon>Bacillati</taxon>
        <taxon>Actinomycetota</taxon>
        <taxon>Actinomycetes</taxon>
        <taxon>Micromonosporales</taxon>
        <taxon>Micromonosporaceae</taxon>
        <taxon>Paractinoplanes</taxon>
    </lineage>
</organism>
<dbReference type="Gene3D" id="3.50.50.60">
    <property type="entry name" value="FAD/NAD(P)-binding domain"/>
    <property type="match status" value="2"/>
</dbReference>
<accession>A0ABT1DYG8</accession>
<dbReference type="PRINTS" id="PR00411">
    <property type="entry name" value="PNDRDTASEI"/>
</dbReference>
<proteinExistence type="predicted"/>
<gene>
    <name evidence="1" type="ORF">M1L60_35290</name>
</gene>
<reference evidence="1 2" key="1">
    <citation type="submission" date="2022-06" db="EMBL/GenBank/DDBJ databases">
        <title>New Species of the Genus Actinoplanes, ActinopZanes ferrugineus.</title>
        <authorList>
            <person name="Ding P."/>
        </authorList>
    </citation>
    <scope>NUCLEOTIDE SEQUENCE [LARGE SCALE GENOMIC DNA]</scope>
    <source>
        <strain evidence="1 2">TRM88003</strain>
    </source>
</reference>
<evidence type="ECO:0000313" key="1">
    <source>
        <dbReference type="EMBL" id="MCO8275858.1"/>
    </source>
</evidence>
<dbReference type="PANTHER" id="PTHR42877:SF4">
    <property type="entry name" value="FAD_NAD(P)-BINDING DOMAIN-CONTAINING PROTEIN-RELATED"/>
    <property type="match status" value="1"/>
</dbReference>
<name>A0ABT1DYG8_9ACTN</name>
<dbReference type="InterPro" id="IPR036188">
    <property type="entry name" value="FAD/NAD-bd_sf"/>
</dbReference>
<dbReference type="Pfam" id="PF13738">
    <property type="entry name" value="Pyr_redox_3"/>
    <property type="match status" value="1"/>
</dbReference>
<dbReference type="EMBL" id="JAMYJR010000040">
    <property type="protein sequence ID" value="MCO8275858.1"/>
    <property type="molecule type" value="Genomic_DNA"/>
</dbReference>
<evidence type="ECO:0000313" key="2">
    <source>
        <dbReference type="Proteomes" id="UP001523369"/>
    </source>
</evidence>
<dbReference type="InterPro" id="IPR051209">
    <property type="entry name" value="FAD-bind_Monooxygenase_sf"/>
</dbReference>
<dbReference type="PANTHER" id="PTHR42877">
    <property type="entry name" value="L-ORNITHINE N(5)-MONOOXYGENASE-RELATED"/>
    <property type="match status" value="1"/>
</dbReference>